<accession>A0AAD7WHC8</accession>
<dbReference type="PANTHER" id="PTHR47272:SF2">
    <property type="entry name" value="PIGGYBAC TRANSPOSABLE ELEMENT-DERIVED PROTEIN 3-LIKE"/>
    <property type="match status" value="1"/>
</dbReference>
<organism evidence="2 3">
    <name type="scientific">Aldrovandia affinis</name>
    <dbReference type="NCBI Taxonomy" id="143900"/>
    <lineage>
        <taxon>Eukaryota</taxon>
        <taxon>Metazoa</taxon>
        <taxon>Chordata</taxon>
        <taxon>Craniata</taxon>
        <taxon>Vertebrata</taxon>
        <taxon>Euteleostomi</taxon>
        <taxon>Actinopterygii</taxon>
        <taxon>Neopterygii</taxon>
        <taxon>Teleostei</taxon>
        <taxon>Notacanthiformes</taxon>
        <taxon>Halosauridae</taxon>
        <taxon>Aldrovandia</taxon>
    </lineage>
</organism>
<dbReference type="Proteomes" id="UP001221898">
    <property type="component" value="Unassembled WGS sequence"/>
</dbReference>
<reference evidence="2" key="1">
    <citation type="journal article" date="2023" name="Science">
        <title>Genome structures resolve the early diversification of teleost fishes.</title>
        <authorList>
            <person name="Parey E."/>
            <person name="Louis A."/>
            <person name="Montfort J."/>
            <person name="Bouchez O."/>
            <person name="Roques C."/>
            <person name="Iampietro C."/>
            <person name="Lluch J."/>
            <person name="Castinel A."/>
            <person name="Donnadieu C."/>
            <person name="Desvignes T."/>
            <person name="Floi Bucao C."/>
            <person name="Jouanno E."/>
            <person name="Wen M."/>
            <person name="Mejri S."/>
            <person name="Dirks R."/>
            <person name="Jansen H."/>
            <person name="Henkel C."/>
            <person name="Chen W.J."/>
            <person name="Zahm M."/>
            <person name="Cabau C."/>
            <person name="Klopp C."/>
            <person name="Thompson A.W."/>
            <person name="Robinson-Rechavi M."/>
            <person name="Braasch I."/>
            <person name="Lecointre G."/>
            <person name="Bobe J."/>
            <person name="Postlethwait J.H."/>
            <person name="Berthelot C."/>
            <person name="Roest Crollius H."/>
            <person name="Guiguen Y."/>
        </authorList>
    </citation>
    <scope>NUCLEOTIDE SEQUENCE</scope>
    <source>
        <strain evidence="2">NC1722</strain>
    </source>
</reference>
<dbReference type="InterPro" id="IPR029526">
    <property type="entry name" value="PGBD"/>
</dbReference>
<evidence type="ECO:0000313" key="2">
    <source>
        <dbReference type="EMBL" id="KAJ8396660.1"/>
    </source>
</evidence>
<evidence type="ECO:0000313" key="3">
    <source>
        <dbReference type="Proteomes" id="UP001221898"/>
    </source>
</evidence>
<name>A0AAD7WHC8_9TELE</name>
<protein>
    <recommendedName>
        <fullName evidence="1">PiggyBac transposable element-derived protein domain-containing protein</fullName>
    </recommendedName>
</protein>
<gene>
    <name evidence="2" type="ORF">AAFF_G00014980</name>
</gene>
<dbReference type="PANTHER" id="PTHR47272">
    <property type="entry name" value="DDE_TNP_1_7 DOMAIN-CONTAINING PROTEIN"/>
    <property type="match status" value="1"/>
</dbReference>
<keyword evidence="3" id="KW-1185">Reference proteome</keyword>
<dbReference type="AlphaFoldDB" id="A0AAD7WHC8"/>
<comment type="caution">
    <text evidence="2">The sequence shown here is derived from an EMBL/GenBank/DDBJ whole genome shotgun (WGS) entry which is preliminary data.</text>
</comment>
<proteinExistence type="predicted"/>
<sequence>MQTLHSWDFKDTVEEERPCRPLWAKTNTFMPVLEDSRDVINATAPNLHQFVPGKPNPTGLKVFVLAAPNGIVLDFEVYKGKNTFIGRDTGLGIGANAVVRLAESLPRGTHMYFDRYFTSIKLLDTLLEKGLSASGTLMKNRIPKECKFSSDKVLLKKRRGSSEMVTRKPAELAVTKWTNPLCIHSAWDRAPGHPPQMVKERQKAYSSVKTCSGGRVQRQHGGCRFV</sequence>
<dbReference type="EMBL" id="JAINUG010000104">
    <property type="protein sequence ID" value="KAJ8396660.1"/>
    <property type="molecule type" value="Genomic_DNA"/>
</dbReference>
<dbReference type="Pfam" id="PF13843">
    <property type="entry name" value="DDE_Tnp_1_7"/>
    <property type="match status" value="1"/>
</dbReference>
<feature type="domain" description="PiggyBac transposable element-derived protein" evidence="1">
    <location>
        <begin position="47"/>
        <end position="179"/>
    </location>
</feature>
<evidence type="ECO:0000259" key="1">
    <source>
        <dbReference type="Pfam" id="PF13843"/>
    </source>
</evidence>